<dbReference type="PANTHER" id="PTHR43677">
    <property type="entry name" value="SHORT-CHAIN DEHYDROGENASE/REDUCTASE"/>
    <property type="match status" value="1"/>
</dbReference>
<proteinExistence type="predicted"/>
<dbReference type="Gene3D" id="3.90.180.10">
    <property type="entry name" value="Medium-chain alcohol dehydrogenases, catalytic domain"/>
    <property type="match status" value="1"/>
</dbReference>
<dbReference type="InterPro" id="IPR051397">
    <property type="entry name" value="Zn-ADH-like_protein"/>
</dbReference>
<dbReference type="EMBL" id="CAFAAM010000040">
    <property type="protein sequence ID" value="CAB4797998.1"/>
    <property type="molecule type" value="Genomic_DNA"/>
</dbReference>
<organism evidence="8">
    <name type="scientific">freshwater metagenome</name>
    <dbReference type="NCBI Taxonomy" id="449393"/>
    <lineage>
        <taxon>unclassified sequences</taxon>
        <taxon>metagenomes</taxon>
        <taxon>ecological metagenomes</taxon>
    </lineage>
</organism>
<dbReference type="Pfam" id="PF00107">
    <property type="entry name" value="ADH_zinc_N"/>
    <property type="match status" value="1"/>
</dbReference>
<evidence type="ECO:0000313" key="5">
    <source>
        <dbReference type="EMBL" id="CAB4697994.1"/>
    </source>
</evidence>
<dbReference type="EMBL" id="CAEUNJ010000108">
    <property type="protein sequence ID" value="CAB4372781.1"/>
    <property type="molecule type" value="Genomic_DNA"/>
</dbReference>
<dbReference type="EMBL" id="CAEZXY010000008">
    <property type="protein sequence ID" value="CAB4697994.1"/>
    <property type="molecule type" value="Genomic_DNA"/>
</dbReference>
<dbReference type="EMBL" id="CAESAL010000041">
    <property type="protein sequence ID" value="CAB4343143.1"/>
    <property type="molecule type" value="Genomic_DNA"/>
</dbReference>
<dbReference type="EMBL" id="CAEZVC010000038">
    <property type="protein sequence ID" value="CAB4621197.1"/>
    <property type="molecule type" value="Genomic_DNA"/>
</dbReference>
<dbReference type="PANTHER" id="PTHR43677:SF4">
    <property type="entry name" value="QUINONE OXIDOREDUCTASE-LIKE PROTEIN 2"/>
    <property type="match status" value="1"/>
</dbReference>
<dbReference type="EMBL" id="CAFBOK010000021">
    <property type="protein sequence ID" value="CAB4973807.1"/>
    <property type="molecule type" value="Genomic_DNA"/>
</dbReference>
<dbReference type="Gene3D" id="3.40.50.720">
    <property type="entry name" value="NAD(P)-binding Rossmann-like Domain"/>
    <property type="match status" value="1"/>
</dbReference>
<evidence type="ECO:0000259" key="1">
    <source>
        <dbReference type="SMART" id="SM00829"/>
    </source>
</evidence>
<dbReference type="SUPFAM" id="SSF50129">
    <property type="entry name" value="GroES-like"/>
    <property type="match status" value="1"/>
</dbReference>
<dbReference type="EMBL" id="CAFBRD010000024">
    <property type="protein sequence ID" value="CAB5076055.1"/>
    <property type="molecule type" value="Genomic_DNA"/>
</dbReference>
<dbReference type="InterPro" id="IPR011032">
    <property type="entry name" value="GroES-like_sf"/>
</dbReference>
<accession>A0A6J7LZM3</accession>
<evidence type="ECO:0000313" key="7">
    <source>
        <dbReference type="EMBL" id="CAB4939977.1"/>
    </source>
</evidence>
<protein>
    <submittedName>
        <fullName evidence="8">Unannotated protein</fullName>
    </submittedName>
</protein>
<evidence type="ECO:0000313" key="8">
    <source>
        <dbReference type="EMBL" id="CAB4973807.1"/>
    </source>
</evidence>
<name>A0A6J7LZM3_9ZZZZ</name>
<dbReference type="EMBL" id="CAFBNJ010000003">
    <property type="protein sequence ID" value="CAB4939977.1"/>
    <property type="molecule type" value="Genomic_DNA"/>
</dbReference>
<evidence type="ECO:0000313" key="9">
    <source>
        <dbReference type="EMBL" id="CAB5076055.1"/>
    </source>
</evidence>
<dbReference type="SUPFAM" id="SSF51735">
    <property type="entry name" value="NAD(P)-binding Rossmann-fold domains"/>
    <property type="match status" value="1"/>
</dbReference>
<gene>
    <name evidence="4" type="ORF">UFOPK1906_00785</name>
    <name evidence="5" type="ORF">UFOPK2624_00369</name>
    <name evidence="6" type="ORF">UFOPK3010_00428</name>
    <name evidence="2" type="ORF">UFOPK3331_01191</name>
    <name evidence="7" type="ORF">UFOPK3785_00113</name>
    <name evidence="8" type="ORF">UFOPK3927_00298</name>
    <name evidence="3" type="ORF">UFOPK4201_01828</name>
    <name evidence="9" type="ORF">UFOPK4371_00641</name>
</gene>
<reference evidence="8" key="1">
    <citation type="submission" date="2020-05" db="EMBL/GenBank/DDBJ databases">
        <authorList>
            <person name="Chiriac C."/>
            <person name="Salcher M."/>
            <person name="Ghai R."/>
            <person name="Kavagutti S V."/>
        </authorList>
    </citation>
    <scope>NUCLEOTIDE SEQUENCE</scope>
</reference>
<sequence>MQAWRVHGTGEPLEVLRLDEIDEPRVEDFTGMSMGLPGWIPTGPGLEPFTDWVVLRMSHAALALPDVTMARGDYPVPITRPYITGQEGVGEVIGAAPAWQHMMGKRVAAVAIQPWGSLASVTVGISMIFEIPSGMTDEQAAGFLIPAHTAYHAAIRRGEVRSGETVVVTGAAGGLGSAIVQLCVAQGARVIAVVGSADKVAFCESLGADAVDHSANSFVDSVRELTGGAAVDVVIDPVQGEMGLAAQSLLRPNGRRVLCGHAGGLIAHDPHFYMYNHTLIGATLGSYPREEMRRINVETQEALEKLIAEGQYRPTVERVVDWLDVPEACNDLAERRTLGRVVVRVP</sequence>
<evidence type="ECO:0000313" key="3">
    <source>
        <dbReference type="EMBL" id="CAB4372781.1"/>
    </source>
</evidence>
<dbReference type="SMART" id="SM00829">
    <property type="entry name" value="PKS_ER"/>
    <property type="match status" value="1"/>
</dbReference>
<dbReference type="InterPro" id="IPR020843">
    <property type="entry name" value="ER"/>
</dbReference>
<dbReference type="InterPro" id="IPR013149">
    <property type="entry name" value="ADH-like_C"/>
</dbReference>
<dbReference type="InterPro" id="IPR036291">
    <property type="entry name" value="NAD(P)-bd_dom_sf"/>
</dbReference>
<evidence type="ECO:0000313" key="4">
    <source>
        <dbReference type="EMBL" id="CAB4621197.1"/>
    </source>
</evidence>
<evidence type="ECO:0000313" key="2">
    <source>
        <dbReference type="EMBL" id="CAB4343143.1"/>
    </source>
</evidence>
<evidence type="ECO:0000313" key="6">
    <source>
        <dbReference type="EMBL" id="CAB4797998.1"/>
    </source>
</evidence>
<dbReference type="GO" id="GO:0016491">
    <property type="term" value="F:oxidoreductase activity"/>
    <property type="evidence" value="ECO:0007669"/>
    <property type="project" value="InterPro"/>
</dbReference>
<dbReference type="AlphaFoldDB" id="A0A6J7LZM3"/>
<feature type="domain" description="Enoyl reductase (ER)" evidence="1">
    <location>
        <begin position="35"/>
        <end position="343"/>
    </location>
</feature>